<dbReference type="RefSeq" id="WP_038410565.1">
    <property type="nucleotide sequence ID" value="NZ_CP009455.1"/>
</dbReference>
<sequence length="388" mass="42904">MLIERFDCQGLCVSLYDSVTDLAAQLWDATLADGHPYRTHAFMTTVEAVFPQRQYRYWQLRGTDDALLALGFSSLADVDPLADVTGIGQRIVSAIRRVYRRFGLLKVAMLGCYETSGRHWWIAPGVEPGSIHAAMAVVLERAHASAQVLVYRDIAHGEASAAAAHDVLTQRGYAEAANYPLALILTQGRGWDAHCAALRSNCRKIINKALADFRQSGFTIEHHRGQVADLPRLYALYANTHAKAVEFKRELLPYAFLERLISDCDSIVSVLYDTAGQAQAFILTGVSETVLNPFLFGRDYHAGRTVNAYYVLHAQLLEHCAGPQVRCIDLGITNYFVKQNFGATLAPNAIYIRLRHAGLNGLLGKHIAKFFAVEQPAERSGLKRSAQA</sequence>
<dbReference type="Proteomes" id="UP000029493">
    <property type="component" value="Chromosome"/>
</dbReference>
<dbReference type="Pfam" id="PF13480">
    <property type="entry name" value="Acetyltransf_6"/>
    <property type="match status" value="1"/>
</dbReference>
<dbReference type="SUPFAM" id="SSF55729">
    <property type="entry name" value="Acyl-CoA N-acyltransferases (Nat)"/>
    <property type="match status" value="1"/>
</dbReference>
<reference evidence="2 3" key="1">
    <citation type="submission" date="2014-09" db="EMBL/GenBank/DDBJ databases">
        <authorList>
            <person name="Chan K.-G."/>
        </authorList>
    </citation>
    <scope>NUCLEOTIDE SEQUENCE [LARGE SCALE GENOMIC DNA]</scope>
    <source>
        <strain evidence="2 3">ND07</strain>
    </source>
</reference>
<dbReference type="eggNOG" id="COG3146">
    <property type="taxonomic scope" value="Bacteria"/>
</dbReference>
<evidence type="ECO:0000313" key="2">
    <source>
        <dbReference type="EMBL" id="AIR87754.1"/>
    </source>
</evidence>
<dbReference type="KEGG" id="psw:LK03_00215"/>
<dbReference type="STRING" id="157783.LK03_00215"/>
<evidence type="ECO:0000259" key="1">
    <source>
        <dbReference type="Pfam" id="PF13480"/>
    </source>
</evidence>
<dbReference type="EMBL" id="CP009455">
    <property type="protein sequence ID" value="AIR87754.1"/>
    <property type="molecule type" value="Genomic_DNA"/>
</dbReference>
<dbReference type="InterPro" id="IPR016181">
    <property type="entry name" value="Acyl_CoA_acyltransferase"/>
</dbReference>
<accession>A0A089WKV8</accession>
<dbReference type="InterPro" id="IPR038740">
    <property type="entry name" value="BioF2-like_GNAT_dom"/>
</dbReference>
<protein>
    <recommendedName>
        <fullName evidence="1">BioF2-like acetyltransferase domain-containing protein</fullName>
    </recommendedName>
</protein>
<dbReference type="OrthoDB" id="6769110at2"/>
<dbReference type="AlphaFoldDB" id="A0A089WKV8"/>
<organism evidence="2 3">
    <name type="scientific">Pseudomonas cremoricolorata</name>
    <dbReference type="NCBI Taxonomy" id="157783"/>
    <lineage>
        <taxon>Bacteria</taxon>
        <taxon>Pseudomonadati</taxon>
        <taxon>Pseudomonadota</taxon>
        <taxon>Gammaproteobacteria</taxon>
        <taxon>Pseudomonadales</taxon>
        <taxon>Pseudomonadaceae</taxon>
        <taxon>Pseudomonas</taxon>
    </lineage>
</organism>
<feature type="domain" description="BioF2-like acetyltransferase" evidence="1">
    <location>
        <begin position="200"/>
        <end position="335"/>
    </location>
</feature>
<gene>
    <name evidence="2" type="ORF">LK03_00215</name>
</gene>
<evidence type="ECO:0000313" key="3">
    <source>
        <dbReference type="Proteomes" id="UP000029493"/>
    </source>
</evidence>
<proteinExistence type="predicted"/>
<keyword evidence="3" id="KW-1185">Reference proteome</keyword>
<dbReference type="Gene3D" id="3.40.630.30">
    <property type="match status" value="1"/>
</dbReference>
<name>A0A089WKV8_9PSED</name>